<name>A0A2S4MPU6_9HYPH</name>
<feature type="transmembrane region" description="Helical" evidence="1">
    <location>
        <begin position="220"/>
        <end position="240"/>
    </location>
</feature>
<feature type="transmembrane region" description="Helical" evidence="1">
    <location>
        <begin position="310"/>
        <end position="330"/>
    </location>
</feature>
<evidence type="ECO:0000313" key="2">
    <source>
        <dbReference type="EMBL" id="POR56665.1"/>
    </source>
</evidence>
<reference evidence="2 3" key="1">
    <citation type="submission" date="2018-01" db="EMBL/GenBank/DDBJ databases">
        <title>Genomic Encyclopedia of Type Strains, Phase III (KMG-III): the genomes of soil and plant-associated and newly described type strains.</title>
        <authorList>
            <person name="Whitman W."/>
        </authorList>
    </citation>
    <scope>NUCLEOTIDE SEQUENCE [LARGE SCALE GENOMIC DNA]</scope>
    <source>
        <strain evidence="2 3">1131</strain>
    </source>
</reference>
<dbReference type="RefSeq" id="WP_181011660.1">
    <property type="nucleotide sequence ID" value="NZ_PQFZ01000001.1"/>
</dbReference>
<organism evidence="2 3">
    <name type="scientific">Bosea psychrotolerans</name>
    <dbReference type="NCBI Taxonomy" id="1871628"/>
    <lineage>
        <taxon>Bacteria</taxon>
        <taxon>Pseudomonadati</taxon>
        <taxon>Pseudomonadota</taxon>
        <taxon>Alphaproteobacteria</taxon>
        <taxon>Hyphomicrobiales</taxon>
        <taxon>Boseaceae</taxon>
        <taxon>Bosea</taxon>
    </lineage>
</organism>
<keyword evidence="1" id="KW-1133">Transmembrane helix</keyword>
<keyword evidence="1" id="KW-0472">Membrane</keyword>
<feature type="transmembrane region" description="Helical" evidence="1">
    <location>
        <begin position="44"/>
        <end position="62"/>
    </location>
</feature>
<evidence type="ECO:0008006" key="4">
    <source>
        <dbReference type="Google" id="ProtNLM"/>
    </source>
</evidence>
<dbReference type="InterPro" id="IPR014550">
    <property type="entry name" value="UCP028704_OpgC"/>
</dbReference>
<accession>A0A2S4MPU6</accession>
<feature type="transmembrane region" description="Helical" evidence="1">
    <location>
        <begin position="271"/>
        <end position="290"/>
    </location>
</feature>
<protein>
    <recommendedName>
        <fullName evidence="4">OpgC protein</fullName>
    </recommendedName>
</protein>
<feature type="transmembrane region" description="Helical" evidence="1">
    <location>
        <begin position="74"/>
        <end position="94"/>
    </location>
</feature>
<gene>
    <name evidence="2" type="ORF">CYD53_101186</name>
</gene>
<dbReference type="Proteomes" id="UP000236919">
    <property type="component" value="Unassembled WGS sequence"/>
</dbReference>
<dbReference type="PIRSF" id="PIRSF028704">
    <property type="entry name" value="UPC028704"/>
    <property type="match status" value="1"/>
</dbReference>
<dbReference type="EMBL" id="PQFZ01000001">
    <property type="protein sequence ID" value="POR56665.1"/>
    <property type="molecule type" value="Genomic_DNA"/>
</dbReference>
<feature type="transmembrane region" description="Helical" evidence="1">
    <location>
        <begin position="342"/>
        <end position="360"/>
    </location>
</feature>
<feature type="transmembrane region" description="Helical" evidence="1">
    <location>
        <begin position="187"/>
        <end position="208"/>
    </location>
</feature>
<keyword evidence="1" id="KW-0812">Transmembrane</keyword>
<dbReference type="PANTHER" id="PTHR38592:SF3">
    <property type="entry name" value="BLL4819 PROTEIN"/>
    <property type="match status" value="1"/>
</dbReference>
<keyword evidence="3" id="KW-1185">Reference proteome</keyword>
<feature type="transmembrane region" description="Helical" evidence="1">
    <location>
        <begin position="158"/>
        <end position="175"/>
    </location>
</feature>
<comment type="caution">
    <text evidence="2">The sequence shown here is derived from an EMBL/GenBank/DDBJ whole genome shotgun (WGS) entry which is preliminary data.</text>
</comment>
<proteinExistence type="predicted"/>
<dbReference type="Pfam" id="PF10129">
    <property type="entry name" value="OpgC_C"/>
    <property type="match status" value="1"/>
</dbReference>
<evidence type="ECO:0000256" key="1">
    <source>
        <dbReference type="SAM" id="Phobius"/>
    </source>
</evidence>
<sequence>MSRIHSIDAARGLCLLNIFINHITLGFSKEISFSKLGLSDAAEIFVLVSGVSTYLFYGTLQIEAMTLGLWRRAIRLYFVNAIIVLSTLGVIMSIDHFTGDLKIFDQDIVDALRSNEVERSLWLIFSFQQSVGYSVVLKLYMYFMLLCPALIWLSSRTWWYSLPPAVLIWAVAGQFDLVPRNSLTGEPFALTILPWTLIFTCGIALGAAIKQGVEVPQSRFLKILAFAYVLGYVVFVTLIAPHWPAAIDWFATRNDHFWLGGSKTYQSPLRLLHALSLVYLFISCPGAPLIRLLHQANPRGFLCRMGRRSLPIFAFGAVVSVAADEALFAAQHFFGARSLPSIAVELVFVALGIAAMIAIADRRWPFQRPNRIVAEQPISP</sequence>
<feature type="transmembrane region" description="Helical" evidence="1">
    <location>
        <begin position="131"/>
        <end position="151"/>
    </location>
</feature>
<evidence type="ECO:0000313" key="3">
    <source>
        <dbReference type="Proteomes" id="UP000236919"/>
    </source>
</evidence>
<dbReference type="AlphaFoldDB" id="A0A2S4MPU6"/>
<dbReference type="PANTHER" id="PTHR38592">
    <property type="entry name" value="BLL4819 PROTEIN"/>
    <property type="match status" value="1"/>
</dbReference>